<dbReference type="Proteomes" id="UP000001058">
    <property type="component" value="Unassembled WGS sequence"/>
</dbReference>
<dbReference type="OrthoDB" id="249099at2759"/>
<proteinExistence type="predicted"/>
<reference evidence="3 4" key="1">
    <citation type="journal article" date="2010" name="Science">
        <title>Genomic analysis of organismal complexity in the multicellular green alga Volvox carteri.</title>
        <authorList>
            <person name="Prochnik S.E."/>
            <person name="Umen J."/>
            <person name="Nedelcu A.M."/>
            <person name="Hallmann A."/>
            <person name="Miller S.M."/>
            <person name="Nishii I."/>
            <person name="Ferris P."/>
            <person name="Kuo A."/>
            <person name="Mitros T."/>
            <person name="Fritz-Laylin L.K."/>
            <person name="Hellsten U."/>
            <person name="Chapman J."/>
            <person name="Simakov O."/>
            <person name="Rensing S.A."/>
            <person name="Terry A."/>
            <person name="Pangilinan J."/>
            <person name="Kapitonov V."/>
            <person name="Jurka J."/>
            <person name="Salamov A."/>
            <person name="Shapiro H."/>
            <person name="Schmutz J."/>
            <person name="Grimwood J."/>
            <person name="Lindquist E."/>
            <person name="Lucas S."/>
            <person name="Grigoriev I.V."/>
            <person name="Schmitt R."/>
            <person name="Kirk D."/>
            <person name="Rokhsar D.S."/>
        </authorList>
    </citation>
    <scope>NUCLEOTIDE SEQUENCE [LARGE SCALE GENOMIC DNA]</scope>
    <source>
        <strain evidence="4">f. Nagariensis / Eve</strain>
    </source>
</reference>
<feature type="coiled-coil region" evidence="1">
    <location>
        <begin position="94"/>
        <end position="121"/>
    </location>
</feature>
<keyword evidence="1" id="KW-0175">Coiled coil</keyword>
<keyword evidence="4" id="KW-1185">Reference proteome</keyword>
<feature type="domain" description="N-acetyltransferase" evidence="2">
    <location>
        <begin position="118"/>
        <end position="299"/>
    </location>
</feature>
<protein>
    <recommendedName>
        <fullName evidence="2">N-acetyltransferase domain-containing protein</fullName>
    </recommendedName>
</protein>
<organism evidence="4">
    <name type="scientific">Volvox carteri f. nagariensis</name>
    <dbReference type="NCBI Taxonomy" id="3068"/>
    <lineage>
        <taxon>Eukaryota</taxon>
        <taxon>Viridiplantae</taxon>
        <taxon>Chlorophyta</taxon>
        <taxon>core chlorophytes</taxon>
        <taxon>Chlorophyceae</taxon>
        <taxon>CS clade</taxon>
        <taxon>Chlamydomonadales</taxon>
        <taxon>Volvocaceae</taxon>
        <taxon>Volvox</taxon>
    </lineage>
</organism>
<dbReference type="PROSITE" id="PS51186">
    <property type="entry name" value="GNAT"/>
    <property type="match status" value="1"/>
</dbReference>
<evidence type="ECO:0000313" key="4">
    <source>
        <dbReference type="Proteomes" id="UP000001058"/>
    </source>
</evidence>
<evidence type="ECO:0000259" key="2">
    <source>
        <dbReference type="PROSITE" id="PS51186"/>
    </source>
</evidence>
<dbReference type="STRING" id="3068.D8TR06"/>
<dbReference type="PANTHER" id="PTHR47443:SF3">
    <property type="entry name" value="GCN5-RELATED N-ACETYLTRANSFERASE 4, CHLOROPLASTIC"/>
    <property type="match status" value="1"/>
</dbReference>
<name>D8TR06_VOLCA</name>
<dbReference type="EMBL" id="GL378332">
    <property type="protein sequence ID" value="EFJ50117.1"/>
    <property type="molecule type" value="Genomic_DNA"/>
</dbReference>
<accession>D8TR06</accession>
<dbReference type="eggNOG" id="ENOG502SB22">
    <property type="taxonomic scope" value="Eukaryota"/>
</dbReference>
<sequence length="314" mass="34979">MFQQASLGRHCTAPRSASRQCQALRTHSVIVVASAVDTGPSTSAPREYIIRRATQADSRSIAAVCGESFGRGNFPELDVEALHRLEERYAAVIEEDMQAKLVNALEAKAQAQREHREFRLRQYMQQLRAELAALRGEPARFVTQLSPQDARMVQRWRRSRQFLILVAVERNPQPSPTASMVMASTAATRGTTCGGGVAVEVPEALLPPPFPSSKPFRLYVSNMSVLPSHRRRGLARRLLQQCERVARLWGHSSLWLHVKQNNFGAEALYQSMGYRRVEEGGLRLLPGPLAHVLMCKELPPLRHRCSVALGQSAA</sequence>
<dbReference type="KEGG" id="vcn:VOLCADRAFT_116963"/>
<dbReference type="PANTHER" id="PTHR47443">
    <property type="entry name" value="ACYL-COA N-ACYLTRANSFERASES (NAT) SUPERFAMILY PROTEIN"/>
    <property type="match status" value="1"/>
</dbReference>
<dbReference type="Pfam" id="PF00583">
    <property type="entry name" value="Acetyltransf_1"/>
    <property type="match status" value="1"/>
</dbReference>
<gene>
    <name evidence="3" type="ORF">VOLCADRAFT_116963</name>
</gene>
<evidence type="ECO:0000256" key="1">
    <source>
        <dbReference type="SAM" id="Coils"/>
    </source>
</evidence>
<dbReference type="GO" id="GO:0016747">
    <property type="term" value="F:acyltransferase activity, transferring groups other than amino-acyl groups"/>
    <property type="evidence" value="ECO:0007669"/>
    <property type="project" value="InterPro"/>
</dbReference>
<dbReference type="GeneID" id="9623578"/>
<dbReference type="RefSeq" id="XP_002948737.1">
    <property type="nucleotide sequence ID" value="XM_002948691.1"/>
</dbReference>
<dbReference type="AlphaFoldDB" id="D8TR06"/>
<dbReference type="InterPro" id="IPR016181">
    <property type="entry name" value="Acyl_CoA_acyltransferase"/>
</dbReference>
<dbReference type="InterPro" id="IPR000182">
    <property type="entry name" value="GNAT_dom"/>
</dbReference>
<evidence type="ECO:0000313" key="3">
    <source>
        <dbReference type="EMBL" id="EFJ50117.1"/>
    </source>
</evidence>
<dbReference type="SUPFAM" id="SSF55729">
    <property type="entry name" value="Acyl-CoA N-acyltransferases (Nat)"/>
    <property type="match status" value="1"/>
</dbReference>
<dbReference type="InParanoid" id="D8TR06"/>
<dbReference type="Gene3D" id="3.40.630.30">
    <property type="match status" value="1"/>
</dbReference>